<sequence length="85" mass="9199">MPKNTTSSLQNSHFSPFNTIPIPSSKARTISPVDFGTITKLEIHSVGHYSHQPFPKYPLSPVLLSPPQLMLVNGMQLGVTSASPV</sequence>
<protein>
    <submittedName>
        <fullName evidence="1">Uncharacterized protein</fullName>
    </submittedName>
</protein>
<dbReference type="EMBL" id="REGN01002841">
    <property type="protein sequence ID" value="RNA25902.1"/>
    <property type="molecule type" value="Genomic_DNA"/>
</dbReference>
<organism evidence="1 2">
    <name type="scientific">Brachionus plicatilis</name>
    <name type="common">Marine rotifer</name>
    <name type="synonym">Brachionus muelleri</name>
    <dbReference type="NCBI Taxonomy" id="10195"/>
    <lineage>
        <taxon>Eukaryota</taxon>
        <taxon>Metazoa</taxon>
        <taxon>Spiralia</taxon>
        <taxon>Gnathifera</taxon>
        <taxon>Rotifera</taxon>
        <taxon>Eurotatoria</taxon>
        <taxon>Monogononta</taxon>
        <taxon>Pseudotrocha</taxon>
        <taxon>Ploima</taxon>
        <taxon>Brachionidae</taxon>
        <taxon>Brachionus</taxon>
    </lineage>
</organism>
<proteinExistence type="predicted"/>
<accession>A0A3M7RQT4</accession>
<comment type="caution">
    <text evidence="1">The sequence shown here is derived from an EMBL/GenBank/DDBJ whole genome shotgun (WGS) entry which is preliminary data.</text>
</comment>
<keyword evidence="2" id="KW-1185">Reference proteome</keyword>
<name>A0A3M7RQT4_BRAPC</name>
<evidence type="ECO:0000313" key="1">
    <source>
        <dbReference type="EMBL" id="RNA25902.1"/>
    </source>
</evidence>
<dbReference type="AlphaFoldDB" id="A0A3M7RQT4"/>
<dbReference type="Proteomes" id="UP000276133">
    <property type="component" value="Unassembled WGS sequence"/>
</dbReference>
<evidence type="ECO:0000313" key="2">
    <source>
        <dbReference type="Proteomes" id="UP000276133"/>
    </source>
</evidence>
<reference evidence="1 2" key="1">
    <citation type="journal article" date="2018" name="Sci. Rep.">
        <title>Genomic signatures of local adaptation to the degree of environmental predictability in rotifers.</title>
        <authorList>
            <person name="Franch-Gras L."/>
            <person name="Hahn C."/>
            <person name="Garcia-Roger E.M."/>
            <person name="Carmona M.J."/>
            <person name="Serra M."/>
            <person name="Gomez A."/>
        </authorList>
    </citation>
    <scope>NUCLEOTIDE SEQUENCE [LARGE SCALE GENOMIC DNA]</scope>
    <source>
        <strain evidence="1">HYR1</strain>
    </source>
</reference>
<gene>
    <name evidence="1" type="ORF">BpHYR1_013156</name>
</gene>